<dbReference type="RefSeq" id="WP_148860255.1">
    <property type="nucleotide sequence ID" value="NZ_PHNJ01000018.1"/>
</dbReference>
<accession>A0A8J8Q3G4</accession>
<dbReference type="OrthoDB" id="205525at2157"/>
<evidence type="ECO:0000313" key="2">
    <source>
        <dbReference type="Proteomes" id="UP000766904"/>
    </source>
</evidence>
<dbReference type="Proteomes" id="UP000766904">
    <property type="component" value="Unassembled WGS sequence"/>
</dbReference>
<proteinExistence type="predicted"/>
<protein>
    <submittedName>
        <fullName evidence="1">Uncharacterized protein</fullName>
    </submittedName>
</protein>
<organism evidence="1 2">
    <name type="scientific">Natronococcus pandeyae</name>
    <dbReference type="NCBI Taxonomy" id="2055836"/>
    <lineage>
        <taxon>Archaea</taxon>
        <taxon>Methanobacteriati</taxon>
        <taxon>Methanobacteriota</taxon>
        <taxon>Stenosarchaea group</taxon>
        <taxon>Halobacteria</taxon>
        <taxon>Halobacteriales</taxon>
        <taxon>Natrialbaceae</taxon>
        <taxon>Natronococcus</taxon>
    </lineage>
</organism>
<evidence type="ECO:0000313" key="1">
    <source>
        <dbReference type="EMBL" id="TYL36420.1"/>
    </source>
</evidence>
<keyword evidence="2" id="KW-1185">Reference proteome</keyword>
<comment type="caution">
    <text evidence="1">The sequence shown here is derived from an EMBL/GenBank/DDBJ whole genome shotgun (WGS) entry which is preliminary data.</text>
</comment>
<dbReference type="EMBL" id="PHNJ01000018">
    <property type="protein sequence ID" value="TYL36420.1"/>
    <property type="molecule type" value="Genomic_DNA"/>
</dbReference>
<dbReference type="AlphaFoldDB" id="A0A8J8Q3G4"/>
<name>A0A8J8Q3G4_9EURY</name>
<reference evidence="1" key="1">
    <citation type="submission" date="2017-11" db="EMBL/GenBank/DDBJ databases">
        <authorList>
            <person name="Kajale S.C."/>
            <person name="Sharma A."/>
        </authorList>
    </citation>
    <scope>NUCLEOTIDE SEQUENCE</scope>
    <source>
        <strain evidence="1">LS1_42</strain>
    </source>
</reference>
<gene>
    <name evidence="1" type="ORF">CV102_22610</name>
</gene>
<sequence>MNIFVEKLASGDVPPLTHHEQKLIVEDNIGEGIHVHFRNVRLEMSIEDYLVFSEEVAAAAEVFNDGDC</sequence>